<dbReference type="OrthoDB" id="296386at2759"/>
<dbReference type="Pfam" id="PF04547">
    <property type="entry name" value="Anoctamin"/>
    <property type="match status" value="1"/>
</dbReference>
<feature type="transmembrane region" description="Helical" evidence="6">
    <location>
        <begin position="288"/>
        <end position="312"/>
    </location>
</feature>
<dbReference type="PANTHER" id="PTHR12308:SF73">
    <property type="entry name" value="ANOCTAMIN"/>
    <property type="match status" value="1"/>
</dbReference>
<keyword evidence="4 6" id="KW-0472">Membrane</keyword>
<feature type="transmembrane region" description="Helical" evidence="6">
    <location>
        <begin position="181"/>
        <end position="209"/>
    </location>
</feature>
<evidence type="ECO:0000259" key="7">
    <source>
        <dbReference type="Pfam" id="PF04547"/>
    </source>
</evidence>
<comment type="subcellular location">
    <subcellularLocation>
        <location evidence="1">Membrane</location>
        <topology evidence="1">Multi-pass membrane protein</topology>
    </subcellularLocation>
</comment>
<dbReference type="InterPro" id="IPR007632">
    <property type="entry name" value="Anoctamin"/>
</dbReference>
<evidence type="ECO:0000256" key="1">
    <source>
        <dbReference type="ARBA" id="ARBA00004141"/>
    </source>
</evidence>
<keyword evidence="3 6" id="KW-1133">Transmembrane helix</keyword>
<reference evidence="9" key="1">
    <citation type="journal article" date="2020" name="Stud. Mycol.">
        <title>101 Dothideomycetes genomes: a test case for predicting lifestyles and emergence of pathogens.</title>
        <authorList>
            <person name="Haridas S."/>
            <person name="Albert R."/>
            <person name="Binder M."/>
            <person name="Bloem J."/>
            <person name="Labutti K."/>
            <person name="Salamov A."/>
            <person name="Andreopoulos B."/>
            <person name="Baker S."/>
            <person name="Barry K."/>
            <person name="Bills G."/>
            <person name="Bluhm B."/>
            <person name="Cannon C."/>
            <person name="Castanera R."/>
            <person name="Culley D."/>
            <person name="Daum C."/>
            <person name="Ezra D."/>
            <person name="Gonzalez J."/>
            <person name="Henrissat B."/>
            <person name="Kuo A."/>
            <person name="Liang C."/>
            <person name="Lipzen A."/>
            <person name="Lutzoni F."/>
            <person name="Magnuson J."/>
            <person name="Mondo S."/>
            <person name="Nolan M."/>
            <person name="Ohm R."/>
            <person name="Pangilinan J."/>
            <person name="Park H.-J."/>
            <person name="Ramirez L."/>
            <person name="Alfaro M."/>
            <person name="Sun H."/>
            <person name="Tritt A."/>
            <person name="Yoshinaga Y."/>
            <person name="Zwiers L.-H."/>
            <person name="Turgeon B."/>
            <person name="Goodwin S."/>
            <person name="Spatafora J."/>
            <person name="Crous P."/>
            <person name="Grigoriev I."/>
        </authorList>
    </citation>
    <scope>NUCLEOTIDE SEQUENCE</scope>
    <source>
        <strain evidence="9">CBS 379.55</strain>
    </source>
</reference>
<dbReference type="GeneID" id="54555179"/>
<feature type="transmembrane region" description="Helical" evidence="6">
    <location>
        <begin position="436"/>
        <end position="457"/>
    </location>
</feature>
<evidence type="ECO:0000256" key="2">
    <source>
        <dbReference type="ARBA" id="ARBA00022692"/>
    </source>
</evidence>
<gene>
    <name evidence="9" type="ORF">EI97DRAFT_479279</name>
</gene>
<dbReference type="EMBL" id="ML986505">
    <property type="protein sequence ID" value="KAF2274077.1"/>
    <property type="molecule type" value="Genomic_DNA"/>
</dbReference>
<dbReference type="GO" id="GO:0016020">
    <property type="term" value="C:membrane"/>
    <property type="evidence" value="ECO:0007669"/>
    <property type="project" value="UniProtKB-SubCell"/>
</dbReference>
<dbReference type="Proteomes" id="UP000800097">
    <property type="component" value="Unassembled WGS sequence"/>
</dbReference>
<organism evidence="9 10">
    <name type="scientific">Westerdykella ornata</name>
    <dbReference type="NCBI Taxonomy" id="318751"/>
    <lineage>
        <taxon>Eukaryota</taxon>
        <taxon>Fungi</taxon>
        <taxon>Dikarya</taxon>
        <taxon>Ascomycota</taxon>
        <taxon>Pezizomycotina</taxon>
        <taxon>Dothideomycetes</taxon>
        <taxon>Pleosporomycetidae</taxon>
        <taxon>Pleosporales</taxon>
        <taxon>Sporormiaceae</taxon>
        <taxon>Westerdykella</taxon>
    </lineage>
</organism>
<name>A0A6A6JCS9_WESOR</name>
<feature type="domain" description="Anoctamin transmembrane" evidence="7">
    <location>
        <begin position="173"/>
        <end position="647"/>
    </location>
</feature>
<protein>
    <submittedName>
        <fullName evidence="9">DUF590-domain-containing protein</fullName>
    </submittedName>
</protein>
<dbReference type="AlphaFoldDB" id="A0A6A6JCS9"/>
<dbReference type="PANTHER" id="PTHR12308">
    <property type="entry name" value="ANOCTAMIN"/>
    <property type="match status" value="1"/>
</dbReference>
<accession>A0A6A6JCS9</accession>
<feature type="transmembrane region" description="Helical" evidence="6">
    <location>
        <begin position="318"/>
        <end position="335"/>
    </location>
</feature>
<feature type="domain" description="Anoctamin alpha-beta plait" evidence="8">
    <location>
        <begin position="14"/>
        <end position="140"/>
    </location>
</feature>
<evidence type="ECO:0000259" key="8">
    <source>
        <dbReference type="Pfam" id="PF20877"/>
    </source>
</evidence>
<feature type="region of interest" description="Disordered" evidence="5">
    <location>
        <begin position="468"/>
        <end position="490"/>
    </location>
</feature>
<proteinExistence type="predicted"/>
<evidence type="ECO:0000313" key="10">
    <source>
        <dbReference type="Proteomes" id="UP000800097"/>
    </source>
</evidence>
<sequence length="739" mass="84506">MAPPKSHALQTNMDVDYVISYRFAKTADKSVAISQFEKLVEALASVGLQTSVRDGDNDSVLVFVKAVSDEHLFGEVYRSRVRDWIHGVRTAAPPKETREALEEEPLYEAERLRIIYQLITNPVEEGGAGITPKEGEWKSVESVFALHDHRANKDWIRKWTTSWTLTTEDLDEIRNRFGAKVAYYFAFTQSYFAFLVFPAAFGAACWLFLGHFSPVYGIISCVWCTIFTEWWKHQEIDLAVRWDVRGVSRIDTKRKDFRPVKEITDAVTGEKIQIFPATKRLQRQLLQIPFALGAALMLGAVIATCFGIEVFISEVYNGPFKSILVFLPTLILTIANPINRSILTNFATMLTDFENYETQGAYHAALTQKLFVIDFIASYLPIFLTAFVYVPFGNIIVPYLDIFNVTVKPFAADEKQLRAPKPGTFTINPDRLRKQVVYFTVTAQVVNLALELIVPYLKRRGFSKYKEMQSERAARNGGSSTARTDNDPPEETEFLKRVRQEAELDVYDVTTDLREMVLQFGYLSLFSVVWPLTGASFLLNDWMELRADAMKICVEMQRPTPWRADTIGPWLDSLSFLTWLGSLTTSALVYLFSNDGLGPDGHPGSIRGWALLLTVFFSEHVFLLFRWAVRVAISKLDSPGLQKERREQYLVRKRYFEENLSRLEKLPKAKDLGEEEITREGLEEEQRQASLREATPEVRFWARQKGWRETAKVGKGFIERAAVEAPTQRQGRNETKKEL</sequence>
<dbReference type="Pfam" id="PF20877">
    <property type="entry name" value="Anoctamin_N"/>
    <property type="match status" value="1"/>
</dbReference>
<evidence type="ECO:0000313" key="9">
    <source>
        <dbReference type="EMBL" id="KAF2274077.1"/>
    </source>
</evidence>
<keyword evidence="2 6" id="KW-0812">Transmembrane</keyword>
<evidence type="ECO:0000256" key="3">
    <source>
        <dbReference type="ARBA" id="ARBA00022989"/>
    </source>
</evidence>
<dbReference type="RefSeq" id="XP_033651616.1">
    <property type="nucleotide sequence ID" value="XM_033802004.1"/>
</dbReference>
<feature type="transmembrane region" description="Helical" evidence="6">
    <location>
        <begin position="609"/>
        <end position="629"/>
    </location>
</feature>
<dbReference type="InterPro" id="IPR049456">
    <property type="entry name" value="Anoctamin_N_fung"/>
</dbReference>
<evidence type="ECO:0000256" key="5">
    <source>
        <dbReference type="SAM" id="MobiDB-lite"/>
    </source>
</evidence>
<feature type="transmembrane region" description="Helical" evidence="6">
    <location>
        <begin position="215"/>
        <end position="231"/>
    </location>
</feature>
<evidence type="ECO:0000256" key="4">
    <source>
        <dbReference type="ARBA" id="ARBA00023136"/>
    </source>
</evidence>
<feature type="transmembrane region" description="Helical" evidence="6">
    <location>
        <begin position="520"/>
        <end position="539"/>
    </location>
</feature>
<keyword evidence="10" id="KW-1185">Reference proteome</keyword>
<dbReference type="GO" id="GO:0032541">
    <property type="term" value="C:cortical endoplasmic reticulum"/>
    <property type="evidence" value="ECO:0007669"/>
    <property type="project" value="TreeGrafter"/>
</dbReference>
<dbReference type="GO" id="GO:0005254">
    <property type="term" value="F:chloride channel activity"/>
    <property type="evidence" value="ECO:0007669"/>
    <property type="project" value="TreeGrafter"/>
</dbReference>
<feature type="transmembrane region" description="Helical" evidence="6">
    <location>
        <begin position="370"/>
        <end position="390"/>
    </location>
</feature>
<evidence type="ECO:0000256" key="6">
    <source>
        <dbReference type="SAM" id="Phobius"/>
    </source>
</evidence>
<dbReference type="InterPro" id="IPR049452">
    <property type="entry name" value="Anoctamin_TM"/>
</dbReference>